<dbReference type="Gene3D" id="3.40.710.10">
    <property type="entry name" value="DD-peptidase/beta-lactamase superfamily"/>
    <property type="match status" value="1"/>
</dbReference>
<feature type="signal peptide" evidence="1">
    <location>
        <begin position="1"/>
        <end position="21"/>
    </location>
</feature>
<reference evidence="3" key="1">
    <citation type="submission" date="2020-10" db="EMBL/GenBank/DDBJ databases">
        <authorList>
            <person name="Gilroy R."/>
        </authorList>
    </citation>
    <scope>NUCLEOTIDE SEQUENCE</scope>
    <source>
        <strain evidence="3">G3-8215</strain>
    </source>
</reference>
<dbReference type="Pfam" id="PF00144">
    <property type="entry name" value="Beta-lactamase"/>
    <property type="match status" value="1"/>
</dbReference>
<reference evidence="3" key="2">
    <citation type="journal article" date="2021" name="PeerJ">
        <title>Extensive microbial diversity within the chicken gut microbiome revealed by metagenomics and culture.</title>
        <authorList>
            <person name="Gilroy R."/>
            <person name="Ravi A."/>
            <person name="Getino M."/>
            <person name="Pursley I."/>
            <person name="Horton D.L."/>
            <person name="Alikhan N.F."/>
            <person name="Baker D."/>
            <person name="Gharbi K."/>
            <person name="Hall N."/>
            <person name="Watson M."/>
            <person name="Adriaenssens E.M."/>
            <person name="Foster-Nyarko E."/>
            <person name="Jarju S."/>
            <person name="Secka A."/>
            <person name="Antonio M."/>
            <person name="Oren A."/>
            <person name="Chaudhuri R.R."/>
            <person name="La Ragione R."/>
            <person name="Hildebrand F."/>
            <person name="Pallen M.J."/>
        </authorList>
    </citation>
    <scope>NUCLEOTIDE SEQUENCE</scope>
    <source>
        <strain evidence="3">G3-8215</strain>
    </source>
</reference>
<proteinExistence type="predicted"/>
<comment type="caution">
    <text evidence="3">The sequence shown here is derived from an EMBL/GenBank/DDBJ whole genome shotgun (WGS) entry which is preliminary data.</text>
</comment>
<dbReference type="SUPFAM" id="SSF56601">
    <property type="entry name" value="beta-lactamase/transpeptidase-like"/>
    <property type="match status" value="1"/>
</dbReference>
<dbReference type="Proteomes" id="UP000725002">
    <property type="component" value="Unassembled WGS sequence"/>
</dbReference>
<evidence type="ECO:0000259" key="2">
    <source>
        <dbReference type="Pfam" id="PF00144"/>
    </source>
</evidence>
<feature type="chain" id="PRO_5037324556" evidence="1">
    <location>
        <begin position="22"/>
        <end position="379"/>
    </location>
</feature>
<keyword evidence="1" id="KW-0732">Signal</keyword>
<dbReference type="EMBL" id="JADILV010000085">
    <property type="protein sequence ID" value="MBO8484774.1"/>
    <property type="molecule type" value="Genomic_DNA"/>
</dbReference>
<evidence type="ECO:0000313" key="4">
    <source>
        <dbReference type="Proteomes" id="UP000725002"/>
    </source>
</evidence>
<dbReference type="InterPro" id="IPR012338">
    <property type="entry name" value="Beta-lactam/transpept-like"/>
</dbReference>
<evidence type="ECO:0000256" key="1">
    <source>
        <dbReference type="SAM" id="SignalP"/>
    </source>
</evidence>
<feature type="domain" description="Beta-lactamase-related" evidence="2">
    <location>
        <begin position="58"/>
        <end position="352"/>
    </location>
</feature>
<dbReference type="PANTHER" id="PTHR43283:SF7">
    <property type="entry name" value="BETA-LACTAMASE-RELATED DOMAIN-CONTAINING PROTEIN"/>
    <property type="match status" value="1"/>
</dbReference>
<accession>A0A940DWA9</accession>
<evidence type="ECO:0000313" key="3">
    <source>
        <dbReference type="EMBL" id="MBO8484774.1"/>
    </source>
</evidence>
<dbReference type="PANTHER" id="PTHR43283">
    <property type="entry name" value="BETA-LACTAMASE-RELATED"/>
    <property type="match status" value="1"/>
</dbReference>
<keyword evidence="3" id="KW-0378">Hydrolase</keyword>
<dbReference type="PROSITE" id="PS51257">
    <property type="entry name" value="PROKAR_LIPOPROTEIN"/>
    <property type="match status" value="1"/>
</dbReference>
<organism evidence="3 4">
    <name type="scientific">Candidatus Cryptobacteroides avicola</name>
    <dbReference type="NCBI Taxonomy" id="2840757"/>
    <lineage>
        <taxon>Bacteria</taxon>
        <taxon>Pseudomonadati</taxon>
        <taxon>Bacteroidota</taxon>
        <taxon>Bacteroidia</taxon>
        <taxon>Bacteroidales</taxon>
        <taxon>Candidatus Cryptobacteroides</taxon>
    </lineage>
</organism>
<dbReference type="InterPro" id="IPR001466">
    <property type="entry name" value="Beta-lactam-related"/>
</dbReference>
<gene>
    <name evidence="3" type="ORF">IAB75_11805</name>
</gene>
<dbReference type="InterPro" id="IPR050789">
    <property type="entry name" value="Diverse_Enzym_Activities"/>
</dbReference>
<sequence>MRTFFMTGVLACAATLTALLAGCGRTDTELPRSEGSAELDAALAAYIREADEKDININSIIIIQNGKVTGEAYLNGWKAEMPHQMWSTSKSFTSFAVCFAIEEGLLSLDDRIADIFPEESGAVLDTLTDAAYRQNLMEADIKDLLVMASGQKHDPTYVLGERYSKDGLAGIDSLDTFLRKHGKDLITDFFTVPFEEKPGTYNCYNSIGSFMLSAAVQKVTGEKVADYLYPRLFKPLGIERPQWDEVQGINCGGWGLWLKPEDMAKTGVMMLGHGRYAGRQVLPARYLAEASESFFSWDLPSGSTSDRDRYHATGYGYQIWQNPDAFYTAGMWGQFIYVFPGMNAVIAATAEVKDDDSKESALIWKHIVPVLRKESETSL</sequence>
<dbReference type="AlphaFoldDB" id="A0A940DWA9"/>
<protein>
    <submittedName>
        <fullName evidence="3">Serine hydrolase</fullName>
    </submittedName>
</protein>
<name>A0A940DWA9_9BACT</name>
<dbReference type="GO" id="GO:0016787">
    <property type="term" value="F:hydrolase activity"/>
    <property type="evidence" value="ECO:0007669"/>
    <property type="project" value="UniProtKB-KW"/>
</dbReference>